<dbReference type="OrthoDB" id="70161at2759"/>
<dbReference type="PANTHER" id="PTHR13430:SF4">
    <property type="entry name" value="AUTOPHAGY-RELATED PROTEIN 13"/>
    <property type="match status" value="1"/>
</dbReference>
<dbReference type="KEGG" id="dvv:114326321"/>
<feature type="compositionally biased region" description="Basic and acidic residues" evidence="5">
    <location>
        <begin position="294"/>
        <end position="308"/>
    </location>
</feature>
<dbReference type="EnsemblMetazoa" id="XM_028274652.2">
    <property type="protein sequence ID" value="XP_028130453.1"/>
    <property type="gene ID" value="LOC114326321"/>
</dbReference>
<dbReference type="PANTHER" id="PTHR13430">
    <property type="match status" value="1"/>
</dbReference>
<name>A0A6P7FA21_DIAVI</name>
<evidence type="ECO:0000256" key="5">
    <source>
        <dbReference type="SAM" id="MobiDB-lite"/>
    </source>
</evidence>
<proteinExistence type="inferred from homology"/>
<reference evidence="7" key="2">
    <citation type="submission" date="2025-05" db="UniProtKB">
        <authorList>
            <consortium name="EnsemblMetazoa"/>
        </authorList>
    </citation>
    <scope>IDENTIFICATION</scope>
</reference>
<reference evidence="9" key="1">
    <citation type="submission" date="2025-04" db="UniProtKB">
        <authorList>
            <consortium name="RefSeq"/>
        </authorList>
    </citation>
    <scope>IDENTIFICATION</scope>
    <source>
        <tissue evidence="9">Whole insect</tissue>
    </source>
</reference>
<dbReference type="GeneID" id="114326321"/>
<dbReference type="GO" id="GO:0000423">
    <property type="term" value="P:mitophagy"/>
    <property type="evidence" value="ECO:0007669"/>
    <property type="project" value="TreeGrafter"/>
</dbReference>
<dbReference type="GO" id="GO:0034727">
    <property type="term" value="P:piecemeal microautophagy of the nucleus"/>
    <property type="evidence" value="ECO:0007669"/>
    <property type="project" value="TreeGrafter"/>
</dbReference>
<organism evidence="9">
    <name type="scientific">Diabrotica virgifera virgifera</name>
    <name type="common">western corn rootworm</name>
    <dbReference type="NCBI Taxonomy" id="50390"/>
    <lineage>
        <taxon>Eukaryota</taxon>
        <taxon>Metazoa</taxon>
        <taxon>Ecdysozoa</taxon>
        <taxon>Arthropoda</taxon>
        <taxon>Hexapoda</taxon>
        <taxon>Insecta</taxon>
        <taxon>Pterygota</taxon>
        <taxon>Neoptera</taxon>
        <taxon>Endopterygota</taxon>
        <taxon>Coleoptera</taxon>
        <taxon>Polyphaga</taxon>
        <taxon>Cucujiformia</taxon>
        <taxon>Chrysomeloidea</taxon>
        <taxon>Chrysomelidae</taxon>
        <taxon>Galerucinae</taxon>
        <taxon>Diabroticina</taxon>
        <taxon>Diabroticites</taxon>
        <taxon>Diabrotica</taxon>
    </lineage>
</organism>
<evidence type="ECO:0000256" key="4">
    <source>
        <dbReference type="RuleBase" id="RU361214"/>
    </source>
</evidence>
<dbReference type="AlphaFoldDB" id="A0A6P7FA21"/>
<keyword evidence="8" id="KW-1185">Reference proteome</keyword>
<dbReference type="Proteomes" id="UP001652700">
    <property type="component" value="Unplaced"/>
</dbReference>
<comment type="subcellular location">
    <subcellularLocation>
        <location evidence="1">Preautophagosomal structure</location>
    </subcellularLocation>
</comment>
<dbReference type="Gene3D" id="3.30.900.10">
    <property type="entry name" value="HORMA domain"/>
    <property type="match status" value="1"/>
</dbReference>
<sequence>MKLSTQEKRELDKFTKFLALKCTQIIVQSRLGEKVTSNCRSQTTSTDWFNLNISDLPEVLAETKRVLNGEILSSNLPLCVEISLRTVEGDHMVLENWCLGMLPEQQCDPTTRIVHTIYNRMGTLLKSLVSITRVVPAYKLSRRQGPDSFVICYRIFLGEPLIQCLGEDFNKVQIGQICTPIGTLNLSVSYRTKMTISPTQTGRQNSIMLKSDHFNTKMSPKSRRNNQKEDKTISLEIPMRRGAFANQYKKLETVYLIPKLPYSRINPPPPPKKPVEKKEEESETDGSASTSSADSKKMDNESTEEKNGNKMTDNLANKLEKLTMESTNDDENNFVMVDLKAPFASRTTKTTELGEFFRYCQRAPKTLQVFAEIPPLDESIINRQLETFEADAPEYDAMVQSICQSSTNN</sequence>
<dbReference type="GO" id="GO:1990316">
    <property type="term" value="C:Atg1/ULK1 kinase complex"/>
    <property type="evidence" value="ECO:0007669"/>
    <property type="project" value="InterPro"/>
</dbReference>
<protein>
    <recommendedName>
        <fullName evidence="4">Autophagy-related protein 13</fullName>
    </recommendedName>
</protein>
<keyword evidence="3 4" id="KW-0072">Autophagy</keyword>
<dbReference type="GO" id="GO:0000407">
    <property type="term" value="C:phagophore assembly site"/>
    <property type="evidence" value="ECO:0007669"/>
    <property type="project" value="UniProtKB-SubCell"/>
</dbReference>
<dbReference type="FunCoup" id="A0A6P7FA21">
    <property type="interactions" value="198"/>
</dbReference>
<dbReference type="InParanoid" id="A0A6P7FA21"/>
<gene>
    <name evidence="9" type="primary">LOC114326321</name>
</gene>
<evidence type="ECO:0000256" key="2">
    <source>
        <dbReference type="ARBA" id="ARBA00007341"/>
    </source>
</evidence>
<dbReference type="InterPro" id="IPR018731">
    <property type="entry name" value="Atg13_N"/>
</dbReference>
<evidence type="ECO:0000259" key="6">
    <source>
        <dbReference type="Pfam" id="PF10033"/>
    </source>
</evidence>
<dbReference type="GO" id="GO:0034497">
    <property type="term" value="P:protein localization to phagophore assembly site"/>
    <property type="evidence" value="ECO:0007669"/>
    <property type="project" value="TreeGrafter"/>
</dbReference>
<feature type="region of interest" description="Disordered" evidence="5">
    <location>
        <begin position="261"/>
        <end position="313"/>
    </location>
</feature>
<accession>A0A6P7FA21</accession>
<evidence type="ECO:0000313" key="9">
    <source>
        <dbReference type="RefSeq" id="XP_028130453.1"/>
    </source>
</evidence>
<feature type="region of interest" description="Disordered" evidence="5">
    <location>
        <begin position="209"/>
        <end position="234"/>
    </location>
</feature>
<evidence type="ECO:0000313" key="7">
    <source>
        <dbReference type="EnsemblMetazoa" id="XP_028130453.1"/>
    </source>
</evidence>
<dbReference type="InterPro" id="IPR036570">
    <property type="entry name" value="HORMA_dom_sf"/>
</dbReference>
<evidence type="ECO:0000313" key="8">
    <source>
        <dbReference type="Proteomes" id="UP001652700"/>
    </source>
</evidence>
<dbReference type="GO" id="GO:0005829">
    <property type="term" value="C:cytosol"/>
    <property type="evidence" value="ECO:0007669"/>
    <property type="project" value="TreeGrafter"/>
</dbReference>
<dbReference type="Pfam" id="PF10033">
    <property type="entry name" value="ATG13"/>
    <property type="match status" value="1"/>
</dbReference>
<feature type="domain" description="Autophagy-related protein 13 N-terminal" evidence="6">
    <location>
        <begin position="90"/>
        <end position="194"/>
    </location>
</feature>
<comment type="similarity">
    <text evidence="2 4">Belongs to the ATG13 family. Metazoan subfamily.</text>
</comment>
<evidence type="ECO:0000256" key="1">
    <source>
        <dbReference type="ARBA" id="ARBA00004329"/>
    </source>
</evidence>
<dbReference type="InterPro" id="IPR040182">
    <property type="entry name" value="ATG13"/>
</dbReference>
<evidence type="ECO:0000256" key="3">
    <source>
        <dbReference type="ARBA" id="ARBA00023006"/>
    </source>
</evidence>
<dbReference type="RefSeq" id="XP_028130453.1">
    <property type="nucleotide sequence ID" value="XM_028274652.1"/>
</dbReference>